<gene>
    <name evidence="3" type="ORF">FB547_10377</name>
</gene>
<keyword evidence="3" id="KW-0675">Receptor</keyword>
<keyword evidence="2" id="KW-0732">Signal</keyword>
<dbReference type="AlphaFoldDB" id="A0A561C883"/>
<dbReference type="InterPro" id="IPR005064">
    <property type="entry name" value="BUG"/>
</dbReference>
<dbReference type="InterPro" id="IPR042100">
    <property type="entry name" value="Bug_dom1"/>
</dbReference>
<evidence type="ECO:0000313" key="4">
    <source>
        <dbReference type="Proteomes" id="UP000319722"/>
    </source>
</evidence>
<reference evidence="3 4" key="1">
    <citation type="submission" date="2019-06" db="EMBL/GenBank/DDBJ databases">
        <title>Sorghum-associated microbial communities from plants grown in Nebraska, USA.</title>
        <authorList>
            <person name="Schachtman D."/>
        </authorList>
    </citation>
    <scope>NUCLEOTIDE SEQUENCE [LARGE SCALE GENOMIC DNA]</scope>
    <source>
        <strain evidence="3 4">T529</strain>
    </source>
</reference>
<proteinExistence type="inferred from homology"/>
<feature type="chain" id="PRO_5021905744" evidence="2">
    <location>
        <begin position="25"/>
        <end position="321"/>
    </location>
</feature>
<dbReference type="RefSeq" id="WP_145742160.1">
    <property type="nucleotide sequence ID" value="NZ_VIVL01000003.1"/>
</dbReference>
<organism evidence="3 4">
    <name type="scientific">Variovorax beijingensis</name>
    <dbReference type="NCBI Taxonomy" id="2496117"/>
    <lineage>
        <taxon>Bacteria</taxon>
        <taxon>Pseudomonadati</taxon>
        <taxon>Pseudomonadota</taxon>
        <taxon>Betaproteobacteria</taxon>
        <taxon>Burkholderiales</taxon>
        <taxon>Comamonadaceae</taxon>
        <taxon>Variovorax</taxon>
    </lineage>
</organism>
<comment type="caution">
    <text evidence="3">The sequence shown here is derived from an EMBL/GenBank/DDBJ whole genome shotgun (WGS) entry which is preliminary data.</text>
</comment>
<dbReference type="SUPFAM" id="SSF53850">
    <property type="entry name" value="Periplasmic binding protein-like II"/>
    <property type="match status" value="1"/>
</dbReference>
<dbReference type="Pfam" id="PF03401">
    <property type="entry name" value="TctC"/>
    <property type="match status" value="1"/>
</dbReference>
<dbReference type="CDD" id="cd13578">
    <property type="entry name" value="PBP2_Bug27"/>
    <property type="match status" value="1"/>
</dbReference>
<dbReference type="EMBL" id="VIVL01000003">
    <property type="protein sequence ID" value="TWD87102.1"/>
    <property type="molecule type" value="Genomic_DNA"/>
</dbReference>
<dbReference type="Gene3D" id="3.40.190.10">
    <property type="entry name" value="Periplasmic binding protein-like II"/>
    <property type="match status" value="1"/>
</dbReference>
<dbReference type="Proteomes" id="UP000319722">
    <property type="component" value="Unassembled WGS sequence"/>
</dbReference>
<dbReference type="PANTHER" id="PTHR42928:SF5">
    <property type="entry name" value="BLR1237 PROTEIN"/>
    <property type="match status" value="1"/>
</dbReference>
<evidence type="ECO:0000256" key="2">
    <source>
        <dbReference type="SAM" id="SignalP"/>
    </source>
</evidence>
<sequence>MKRRDILISSTALASLAMAGGARAQIGNAPVRILVGAPAGGSTDTLARSLAVSMGPALGRTVIVENRPGAGGNIAADAVAKAAPDGNTLLMSFTSHAINATLYPALPFDPVKDFTALTCVATSPSILVAHPSVPAKDVRELIALAKAKPGQLNFAIGAVGSSLHMAGEAFKMQSGVDIVNIPYKGTSPAVQDVLAGQVQLMFAAVGNVKAHIQAGKLRALGVTTGKRLPAFPDVPAIAEALPGYESSAWFGLFGPARMPADRVKQIGDAARHALQQADMRQRLDTEGAIPVGNSSEQFAAFVQSEITRWAKVVKFSGAKPE</sequence>
<evidence type="ECO:0000256" key="1">
    <source>
        <dbReference type="ARBA" id="ARBA00006987"/>
    </source>
</evidence>
<dbReference type="PIRSF" id="PIRSF017082">
    <property type="entry name" value="YflP"/>
    <property type="match status" value="1"/>
</dbReference>
<comment type="similarity">
    <text evidence="1">Belongs to the UPF0065 (bug) family.</text>
</comment>
<dbReference type="PANTHER" id="PTHR42928">
    <property type="entry name" value="TRICARBOXYLATE-BINDING PROTEIN"/>
    <property type="match status" value="1"/>
</dbReference>
<dbReference type="OrthoDB" id="8678477at2"/>
<accession>A0A561C883</accession>
<protein>
    <submittedName>
        <fullName evidence="3">Tripartite-type tricarboxylate transporter receptor subunit TctC</fullName>
    </submittedName>
</protein>
<name>A0A561C883_9BURK</name>
<dbReference type="Gene3D" id="3.40.190.150">
    <property type="entry name" value="Bordetella uptake gene, domain 1"/>
    <property type="match status" value="1"/>
</dbReference>
<feature type="signal peptide" evidence="2">
    <location>
        <begin position="1"/>
        <end position="24"/>
    </location>
</feature>
<evidence type="ECO:0000313" key="3">
    <source>
        <dbReference type="EMBL" id="TWD87102.1"/>
    </source>
</evidence>